<comment type="similarity">
    <text evidence="1">Belongs to the HMG-CoA lyase family.</text>
</comment>
<protein>
    <submittedName>
        <fullName evidence="5">Hydroxymethylglutaryl-CoA lyase</fullName>
    </submittedName>
</protein>
<dbReference type="KEGG" id="dwd:DSCW_32250"/>
<dbReference type="PANTHER" id="PTHR42738:SF7">
    <property type="entry name" value="HYDROXYMETHYLGLUTARYL-COA LYASE"/>
    <property type="match status" value="1"/>
</dbReference>
<dbReference type="InterPro" id="IPR013785">
    <property type="entry name" value="Aldolase_TIM"/>
</dbReference>
<dbReference type="GO" id="GO:0046951">
    <property type="term" value="P:ketone body biosynthetic process"/>
    <property type="evidence" value="ECO:0007669"/>
    <property type="project" value="TreeGrafter"/>
</dbReference>
<sequence>MRIVEVGPRDGLQNETATVPTAAKIAFVDALSQSGVAEIEVSAFVSPRWVPQLSDASEVFQGITRYNGVLYSALVPNRKGLDRAFAAEVDKVSVFTAASETFNQKNINTSIAGALQRFRPITAAAGEAGLPVRGYVSTAFWCAFEGKIAPRAVVRVVEQLMDIGIAEVAISDTIGKATPDEVRRLLDLLIPRMAADRIAVHFHDTYGRGVENMLAAWPYGIRTVDASAGGLGGCPYAPGASGNVATGDVVAALEAHGVNTGVNRRQLDRALEHLAPYRTDDRRKLPPDGSPLCAACPHSTGENCCGRYQNPF</sequence>
<dbReference type="CDD" id="cd07938">
    <property type="entry name" value="DRE_TIM_HMGL"/>
    <property type="match status" value="1"/>
</dbReference>
<dbReference type="NCBIfam" id="NF004283">
    <property type="entry name" value="PRK05692.1"/>
    <property type="match status" value="1"/>
</dbReference>
<accession>A0A5K7Z499</accession>
<dbReference type="Proteomes" id="UP000427769">
    <property type="component" value="Chromosome"/>
</dbReference>
<dbReference type="RefSeq" id="WP_155304698.1">
    <property type="nucleotide sequence ID" value="NZ_AP021875.1"/>
</dbReference>
<evidence type="ECO:0000256" key="3">
    <source>
        <dbReference type="ARBA" id="ARBA00023239"/>
    </source>
</evidence>
<evidence type="ECO:0000313" key="6">
    <source>
        <dbReference type="Proteomes" id="UP000427769"/>
    </source>
</evidence>
<dbReference type="FunFam" id="3.20.20.70:FF:000071">
    <property type="entry name" value="Hydroxymethylglutaryl-CoA lyase"/>
    <property type="match status" value="1"/>
</dbReference>
<keyword evidence="6" id="KW-1185">Reference proteome</keyword>
<evidence type="ECO:0000313" key="5">
    <source>
        <dbReference type="EMBL" id="BBO75808.1"/>
    </source>
</evidence>
<dbReference type="Gene3D" id="3.20.20.70">
    <property type="entry name" value="Aldolase class I"/>
    <property type="match status" value="1"/>
</dbReference>
<dbReference type="EMBL" id="AP021875">
    <property type="protein sequence ID" value="BBO75808.1"/>
    <property type="molecule type" value="Genomic_DNA"/>
</dbReference>
<gene>
    <name evidence="5" type="ORF">DSCW_32250</name>
</gene>
<dbReference type="PANTHER" id="PTHR42738">
    <property type="entry name" value="HYDROXYMETHYLGLUTARYL-COA LYASE"/>
    <property type="match status" value="1"/>
</dbReference>
<keyword evidence="3 5" id="KW-0456">Lyase</keyword>
<feature type="domain" description="Pyruvate carboxyltransferase" evidence="4">
    <location>
        <begin position="1"/>
        <end position="268"/>
    </location>
</feature>
<proteinExistence type="inferred from homology"/>
<dbReference type="InterPro" id="IPR043594">
    <property type="entry name" value="HMGL"/>
</dbReference>
<evidence type="ECO:0000259" key="4">
    <source>
        <dbReference type="PROSITE" id="PS50991"/>
    </source>
</evidence>
<dbReference type="OrthoDB" id="9784013at2"/>
<dbReference type="SUPFAM" id="SSF51569">
    <property type="entry name" value="Aldolase"/>
    <property type="match status" value="1"/>
</dbReference>
<dbReference type="GO" id="GO:0046872">
    <property type="term" value="F:metal ion binding"/>
    <property type="evidence" value="ECO:0007669"/>
    <property type="project" value="UniProtKB-KW"/>
</dbReference>
<dbReference type="GO" id="GO:0004419">
    <property type="term" value="F:hydroxymethylglutaryl-CoA lyase activity"/>
    <property type="evidence" value="ECO:0007669"/>
    <property type="project" value="TreeGrafter"/>
</dbReference>
<organism evidence="5 6">
    <name type="scientific">Desulfosarcina widdelii</name>
    <dbReference type="NCBI Taxonomy" id="947919"/>
    <lineage>
        <taxon>Bacteria</taxon>
        <taxon>Pseudomonadati</taxon>
        <taxon>Thermodesulfobacteriota</taxon>
        <taxon>Desulfobacteria</taxon>
        <taxon>Desulfobacterales</taxon>
        <taxon>Desulfosarcinaceae</taxon>
        <taxon>Desulfosarcina</taxon>
    </lineage>
</organism>
<dbReference type="InterPro" id="IPR000891">
    <property type="entry name" value="PYR_CT"/>
</dbReference>
<dbReference type="Pfam" id="PF00682">
    <property type="entry name" value="HMGL-like"/>
    <property type="match status" value="1"/>
</dbReference>
<dbReference type="GO" id="GO:0006552">
    <property type="term" value="P:L-leucine catabolic process"/>
    <property type="evidence" value="ECO:0007669"/>
    <property type="project" value="TreeGrafter"/>
</dbReference>
<reference evidence="5 6" key="1">
    <citation type="submission" date="2019-11" db="EMBL/GenBank/DDBJ databases">
        <title>Comparative genomics of hydrocarbon-degrading Desulfosarcina strains.</title>
        <authorList>
            <person name="Watanabe M."/>
            <person name="Kojima H."/>
            <person name="Fukui M."/>
        </authorList>
    </citation>
    <scope>NUCLEOTIDE SEQUENCE [LARGE SCALE GENOMIC DNA]</scope>
    <source>
        <strain evidence="5 6">PP31</strain>
    </source>
</reference>
<dbReference type="PROSITE" id="PS50991">
    <property type="entry name" value="PYR_CT"/>
    <property type="match status" value="1"/>
</dbReference>
<dbReference type="AlphaFoldDB" id="A0A5K7Z499"/>
<evidence type="ECO:0000256" key="2">
    <source>
        <dbReference type="ARBA" id="ARBA00022723"/>
    </source>
</evidence>
<name>A0A5K7Z499_9BACT</name>
<keyword evidence="2" id="KW-0479">Metal-binding</keyword>
<evidence type="ECO:0000256" key="1">
    <source>
        <dbReference type="ARBA" id="ARBA00009405"/>
    </source>
</evidence>